<dbReference type="Proteomes" id="UP000283269">
    <property type="component" value="Unassembled WGS sequence"/>
</dbReference>
<keyword evidence="2" id="KW-1185">Reference proteome</keyword>
<evidence type="ECO:0000313" key="2">
    <source>
        <dbReference type="Proteomes" id="UP000283269"/>
    </source>
</evidence>
<gene>
    <name evidence="1" type="ORF">CVT25_013581</name>
</gene>
<protein>
    <submittedName>
        <fullName evidence="1">Uncharacterized protein</fullName>
    </submittedName>
</protein>
<comment type="caution">
    <text evidence="1">The sequence shown here is derived from an EMBL/GenBank/DDBJ whole genome shotgun (WGS) entry which is preliminary data.</text>
</comment>
<dbReference type="InParanoid" id="A0A409XSS1"/>
<proteinExistence type="predicted"/>
<evidence type="ECO:0000313" key="1">
    <source>
        <dbReference type="EMBL" id="PPQ93872.1"/>
    </source>
</evidence>
<sequence>MSIQGPGMEVMVTSNIETDLNITNGARGKIVNTILHPDKPGIGEEPVVAVVHLKYVPAYILVKLKRT</sequence>
<name>A0A409XSS1_PSICY</name>
<dbReference type="AlphaFoldDB" id="A0A409XSS1"/>
<dbReference type="STRING" id="93625.A0A409XSS1"/>
<dbReference type="OrthoDB" id="2986975at2759"/>
<reference evidence="1 2" key="1">
    <citation type="journal article" date="2018" name="Evol. Lett.">
        <title>Horizontal gene cluster transfer increased hallucinogenic mushroom diversity.</title>
        <authorList>
            <person name="Reynolds H.T."/>
            <person name="Vijayakumar V."/>
            <person name="Gluck-Thaler E."/>
            <person name="Korotkin H.B."/>
            <person name="Matheny P.B."/>
            <person name="Slot J.C."/>
        </authorList>
    </citation>
    <scope>NUCLEOTIDE SEQUENCE [LARGE SCALE GENOMIC DNA]</scope>
    <source>
        <strain evidence="1 2">2631</strain>
    </source>
</reference>
<organism evidence="1 2">
    <name type="scientific">Psilocybe cyanescens</name>
    <dbReference type="NCBI Taxonomy" id="93625"/>
    <lineage>
        <taxon>Eukaryota</taxon>
        <taxon>Fungi</taxon>
        <taxon>Dikarya</taxon>
        <taxon>Basidiomycota</taxon>
        <taxon>Agaricomycotina</taxon>
        <taxon>Agaricomycetes</taxon>
        <taxon>Agaricomycetidae</taxon>
        <taxon>Agaricales</taxon>
        <taxon>Agaricineae</taxon>
        <taxon>Strophariaceae</taxon>
        <taxon>Psilocybe</taxon>
    </lineage>
</organism>
<accession>A0A409XSS1</accession>
<dbReference type="EMBL" id="NHYD01000598">
    <property type="protein sequence ID" value="PPQ93872.1"/>
    <property type="molecule type" value="Genomic_DNA"/>
</dbReference>